<dbReference type="AlphaFoldDB" id="A0A097SQU2"/>
<name>A0A097SQU2_9NOCA</name>
<dbReference type="EMBL" id="KJ605395">
    <property type="protein sequence ID" value="AIU93901.1"/>
    <property type="molecule type" value="Genomic_DNA"/>
</dbReference>
<keyword evidence="1" id="KW-0614">Plasmid</keyword>
<accession>A0A097SQU2</accession>
<gene>
    <name evidence="1" type="ORF">LRS1606.467</name>
</gene>
<protein>
    <submittedName>
        <fullName evidence="1">Uncharacterized protein</fullName>
    </submittedName>
</protein>
<sequence>MSWRGRRICGPNEGRCRLCPGRPSQKPNEQTSLVLVCSMRTSARAANRPSGMSSTWGSWCGSRSRSLSPLLHVVVRSLIRGIPCNPSAFINRSTVYRAFTFVSDSSAPCGHRTRRY</sequence>
<reference evidence="1" key="1">
    <citation type="submission" date="2014-03" db="EMBL/GenBank/DDBJ databases">
        <authorList>
            <person name="Zhang G."/>
            <person name="Zhu L."/>
            <person name="Fang P."/>
        </authorList>
    </citation>
    <scope>NUCLEOTIDE SEQUENCE</scope>
    <source>
        <strain evidence="1">NS1</strain>
        <plasmid evidence="1">pNSL1</plasmid>
    </source>
</reference>
<organism evidence="1">
    <name type="scientific">Rhodococcus sp. NS1</name>
    <dbReference type="NCBI Taxonomy" id="402236"/>
    <lineage>
        <taxon>Bacteria</taxon>
        <taxon>Bacillati</taxon>
        <taxon>Actinomycetota</taxon>
        <taxon>Actinomycetes</taxon>
        <taxon>Mycobacteriales</taxon>
        <taxon>Nocardiaceae</taxon>
        <taxon>Rhodococcus</taxon>
    </lineage>
</organism>
<proteinExistence type="predicted"/>
<geneLocation type="plasmid" evidence="1">
    <name>pNSL1</name>
</geneLocation>
<evidence type="ECO:0000313" key="1">
    <source>
        <dbReference type="EMBL" id="AIU93901.1"/>
    </source>
</evidence>